<dbReference type="Proteomes" id="UP000297025">
    <property type="component" value="Chromosome"/>
</dbReference>
<dbReference type="Pfam" id="PF05360">
    <property type="entry name" value="YiaAB"/>
    <property type="match status" value="1"/>
</dbReference>
<dbReference type="OrthoDB" id="3296350at2"/>
<name>A0A4P7U9I2_9ACTN</name>
<protein>
    <recommendedName>
        <fullName evidence="1">YiaAB two helix domain-containing protein</fullName>
    </recommendedName>
</protein>
<dbReference type="EMBL" id="CP038462">
    <property type="protein sequence ID" value="QCC76261.1"/>
    <property type="molecule type" value="Genomic_DNA"/>
</dbReference>
<organism evidence="2 3">
    <name type="scientific">Nocardioides daphniae</name>
    <dbReference type="NCBI Taxonomy" id="402297"/>
    <lineage>
        <taxon>Bacteria</taxon>
        <taxon>Bacillati</taxon>
        <taxon>Actinomycetota</taxon>
        <taxon>Actinomycetes</taxon>
        <taxon>Propionibacteriales</taxon>
        <taxon>Nocardioidaceae</taxon>
        <taxon>Nocardioides</taxon>
    </lineage>
</organism>
<gene>
    <name evidence="2" type="ORF">E2C04_01820</name>
</gene>
<accession>A0A4P7U9I2</accession>
<proteinExistence type="predicted"/>
<dbReference type="AlphaFoldDB" id="A0A4P7U9I2"/>
<evidence type="ECO:0000313" key="2">
    <source>
        <dbReference type="EMBL" id="QCC76261.1"/>
    </source>
</evidence>
<feature type="domain" description="YiaAB two helix" evidence="1">
    <location>
        <begin position="36"/>
        <end position="78"/>
    </location>
</feature>
<dbReference type="KEGG" id="ndp:E2C04_01820"/>
<sequence length="108" mass="12042">MCRPAPAGHCGAHGQELALRQEHPGLLRAGRHRLHVALLGVAWAVLFLPLDPWARAFLGMTSLFLVSSTFTLAKVVRDNQENQAVHHRLDQARIDRLLAEHDPFKQVA</sequence>
<evidence type="ECO:0000259" key="1">
    <source>
        <dbReference type="Pfam" id="PF05360"/>
    </source>
</evidence>
<reference evidence="2 3" key="1">
    <citation type="journal article" date="2008" name="Int. J. Syst. Evol. Microbiol.">
        <title>Nocardioides daphniae sp. nov., isolated from Daphnia cucullata (Crustacea: Cladocera).</title>
        <authorList>
            <person name="Toth E.M."/>
            <person name="Keki Z."/>
            <person name="Homonnay Z.G."/>
            <person name="Borsodi A.K."/>
            <person name="Marialigeti K."/>
            <person name="Schumann P."/>
        </authorList>
    </citation>
    <scope>NUCLEOTIDE SEQUENCE [LARGE SCALE GENOMIC DNA]</scope>
    <source>
        <strain evidence="2 3">JCM 16608</strain>
    </source>
</reference>
<dbReference type="InterPro" id="IPR008024">
    <property type="entry name" value="YiaAB"/>
</dbReference>
<evidence type="ECO:0000313" key="3">
    <source>
        <dbReference type="Proteomes" id="UP000297025"/>
    </source>
</evidence>